<gene>
    <name evidence="1" type="ORF">PCOR1329_LOCUS39776</name>
</gene>
<evidence type="ECO:0000313" key="2">
    <source>
        <dbReference type="Proteomes" id="UP001189429"/>
    </source>
</evidence>
<proteinExistence type="predicted"/>
<keyword evidence="2" id="KW-1185">Reference proteome</keyword>
<sequence length="160" mass="17304">MFGQRFDLARPGTSVLVSVPRGTPVEDALLVVKADARRFGAHCSDMYFQEINVTGAWANKARPGGFHFDARGARDETPKWLKLGPVELKVGNGHTDKGQHYLNVYVKNLQRVGFIVGGLLGEDDHAEAAAPEEGCQKTLSLKARPYGEVAHGQGSVAIGY</sequence>
<organism evidence="1 2">
    <name type="scientific">Prorocentrum cordatum</name>
    <dbReference type="NCBI Taxonomy" id="2364126"/>
    <lineage>
        <taxon>Eukaryota</taxon>
        <taxon>Sar</taxon>
        <taxon>Alveolata</taxon>
        <taxon>Dinophyceae</taxon>
        <taxon>Prorocentrales</taxon>
        <taxon>Prorocentraceae</taxon>
        <taxon>Prorocentrum</taxon>
    </lineage>
</organism>
<name>A0ABN9TJS8_9DINO</name>
<comment type="caution">
    <text evidence="1">The sequence shown here is derived from an EMBL/GenBank/DDBJ whole genome shotgun (WGS) entry which is preliminary data.</text>
</comment>
<accession>A0ABN9TJS8</accession>
<dbReference type="Proteomes" id="UP001189429">
    <property type="component" value="Unassembled WGS sequence"/>
</dbReference>
<evidence type="ECO:0000313" key="1">
    <source>
        <dbReference type="EMBL" id="CAK0846216.1"/>
    </source>
</evidence>
<protein>
    <submittedName>
        <fullName evidence="1">Uncharacterized protein</fullName>
    </submittedName>
</protein>
<reference evidence="1" key="1">
    <citation type="submission" date="2023-10" db="EMBL/GenBank/DDBJ databases">
        <authorList>
            <person name="Chen Y."/>
            <person name="Shah S."/>
            <person name="Dougan E. K."/>
            <person name="Thang M."/>
            <person name="Chan C."/>
        </authorList>
    </citation>
    <scope>NUCLEOTIDE SEQUENCE [LARGE SCALE GENOMIC DNA]</scope>
</reference>
<dbReference type="EMBL" id="CAUYUJ010014804">
    <property type="protein sequence ID" value="CAK0846216.1"/>
    <property type="molecule type" value="Genomic_DNA"/>
</dbReference>